<protein>
    <recommendedName>
        <fullName evidence="1">Heterokaryon incompatibility domain-containing protein</fullName>
    </recommendedName>
</protein>
<sequence>MADTAFTELPSERSIRLLKLFAFEMPDIDLPEGFGPLLGFTVEAFELDNCPDFTALSYTWGNPMREHVEYREMEEGLHSTQYFDIPLISIPRDDASRVGAQPLETSVRVSERSYQVPDNLQAAFKQLYRSGLGGSWIWADALCIDQENKTEKAVQVAMMDEIYSRAGMVVVWLGEDTSNLASFLWLHEEFVIALNSYIERFGLEELGRQRPLDPRFTEKLGVVPPGGSWYACWEEYFTFLRRRRWFSRSWVVQEVSLAREVALQCGPQTISWQVVSQLGDFIAKVGWQPQLAPSVDRASGRAIADEIVRLSVVRRNLQSQYLKVADREQPPAVGDDDLRQKAMQDWLEFFQVLLSNTAVYSSSDPRDKIYSVLGMAKAALPEGFALPISPDYSEECTAVSVFTSVASLFLRSLPRLMGLSFVRDRSGHRMPGLPSWVPDYTVTQKATELVLIRSPENAFDCCPVQTPAASVVIVGNRLHLQGARFDRVAAVCTPILDILKTQVIDDLLEICEGLSAEYYALPFGNSGPGEVLWRTIVADTDTLDRAPAAPEVIGPSFKNWVCARLARCLTPDIVQRDEEGRPCLGRLDPAAIRARTAVLSRLAERETRPAAEPSCLPTADNVLAMCRLMYSYSLHGFMASCGAVMDPGDPLPTPEQQNNTVDGGSAAFVRMLTPVAPCRRVYRTEAGYLGLGPASMEVGDEVWMVEDARVPFVLRAREGEGDGGYALVGETYVHGFMDAEMKRRIGDRVGDIWLE</sequence>
<organism evidence="2 3">
    <name type="scientific">Pleurostoma richardsiae</name>
    <dbReference type="NCBI Taxonomy" id="41990"/>
    <lineage>
        <taxon>Eukaryota</taxon>
        <taxon>Fungi</taxon>
        <taxon>Dikarya</taxon>
        <taxon>Ascomycota</taxon>
        <taxon>Pezizomycotina</taxon>
        <taxon>Sordariomycetes</taxon>
        <taxon>Sordariomycetidae</taxon>
        <taxon>Calosphaeriales</taxon>
        <taxon>Pleurostomataceae</taxon>
        <taxon>Pleurostoma</taxon>
    </lineage>
</organism>
<dbReference type="AlphaFoldDB" id="A0AA38S511"/>
<feature type="domain" description="Heterokaryon incompatibility" evidence="1">
    <location>
        <begin position="53"/>
        <end position="254"/>
    </location>
</feature>
<dbReference type="PANTHER" id="PTHR24148">
    <property type="entry name" value="ANKYRIN REPEAT DOMAIN-CONTAINING PROTEIN 39 HOMOLOG-RELATED"/>
    <property type="match status" value="1"/>
</dbReference>
<keyword evidence="3" id="KW-1185">Reference proteome</keyword>
<reference evidence="2" key="1">
    <citation type="submission" date="2022-07" db="EMBL/GenBank/DDBJ databases">
        <title>Fungi with potential for degradation of polypropylene.</title>
        <authorList>
            <person name="Gostincar C."/>
        </authorList>
    </citation>
    <scope>NUCLEOTIDE SEQUENCE</scope>
    <source>
        <strain evidence="2">EXF-13308</strain>
    </source>
</reference>
<name>A0AA38S511_9PEZI</name>
<dbReference type="Proteomes" id="UP001174694">
    <property type="component" value="Unassembled WGS sequence"/>
</dbReference>
<dbReference type="PANTHER" id="PTHR24148:SF73">
    <property type="entry name" value="HET DOMAIN PROTEIN (AFU_ORTHOLOGUE AFUA_8G01020)"/>
    <property type="match status" value="1"/>
</dbReference>
<dbReference type="EMBL" id="JANBVO010000010">
    <property type="protein sequence ID" value="KAJ9149450.1"/>
    <property type="molecule type" value="Genomic_DNA"/>
</dbReference>
<dbReference type="InterPro" id="IPR010730">
    <property type="entry name" value="HET"/>
</dbReference>
<accession>A0AA38S511</accession>
<proteinExistence type="predicted"/>
<dbReference type="InterPro" id="IPR052895">
    <property type="entry name" value="HetReg/Transcr_Mod"/>
</dbReference>
<dbReference type="Pfam" id="PF26639">
    <property type="entry name" value="Het-6_barrel"/>
    <property type="match status" value="1"/>
</dbReference>
<evidence type="ECO:0000313" key="2">
    <source>
        <dbReference type="EMBL" id="KAJ9149450.1"/>
    </source>
</evidence>
<comment type="caution">
    <text evidence="2">The sequence shown here is derived from an EMBL/GenBank/DDBJ whole genome shotgun (WGS) entry which is preliminary data.</text>
</comment>
<gene>
    <name evidence="2" type="ORF">NKR23_g4217</name>
</gene>
<dbReference type="Pfam" id="PF06985">
    <property type="entry name" value="HET"/>
    <property type="match status" value="1"/>
</dbReference>
<evidence type="ECO:0000259" key="1">
    <source>
        <dbReference type="Pfam" id="PF06985"/>
    </source>
</evidence>
<evidence type="ECO:0000313" key="3">
    <source>
        <dbReference type="Proteomes" id="UP001174694"/>
    </source>
</evidence>